<accession>R3WI10</accession>
<keyword evidence="1" id="KW-1133">Transmembrane helix</keyword>
<proteinExistence type="predicted"/>
<name>R3WI10_9ENTE</name>
<gene>
    <name evidence="2" type="ORF">UC7_01116</name>
</gene>
<dbReference type="STRING" id="317735.RU98_GL001798"/>
<evidence type="ECO:0000313" key="2">
    <source>
        <dbReference type="EMBL" id="EOL47456.1"/>
    </source>
</evidence>
<dbReference type="EMBL" id="AJAU01000012">
    <property type="protein sequence ID" value="EOL47456.1"/>
    <property type="molecule type" value="Genomic_DNA"/>
</dbReference>
<keyword evidence="3" id="KW-1185">Reference proteome</keyword>
<comment type="caution">
    <text evidence="2">The sequence shown here is derived from an EMBL/GenBank/DDBJ whole genome shotgun (WGS) entry which is preliminary data.</text>
</comment>
<organism evidence="2 3">
    <name type="scientific">Enterococcus caccae ATCC BAA-1240</name>
    <dbReference type="NCBI Taxonomy" id="1158612"/>
    <lineage>
        <taxon>Bacteria</taxon>
        <taxon>Bacillati</taxon>
        <taxon>Bacillota</taxon>
        <taxon>Bacilli</taxon>
        <taxon>Lactobacillales</taxon>
        <taxon>Enterococcaceae</taxon>
        <taxon>Enterococcus</taxon>
    </lineage>
</organism>
<feature type="transmembrane region" description="Helical" evidence="1">
    <location>
        <begin position="6"/>
        <end position="30"/>
    </location>
</feature>
<protein>
    <submittedName>
        <fullName evidence="2">Uncharacterized protein</fullName>
    </submittedName>
</protein>
<evidence type="ECO:0000256" key="1">
    <source>
        <dbReference type="SAM" id="Phobius"/>
    </source>
</evidence>
<keyword evidence="1" id="KW-0812">Transmembrane</keyword>
<sequence>MIDYLWLYILSGIALLSLILFVLTLSRDLFLVKRLKVKKMALFANASLLLLSLMSLSLIIYLFILLKDQINLIG</sequence>
<dbReference type="PATRIC" id="fig|1158612.3.peg.1105"/>
<dbReference type="RefSeq" id="WP_010771261.1">
    <property type="nucleotide sequence ID" value="NZ_KB946333.1"/>
</dbReference>
<evidence type="ECO:0000313" key="3">
    <source>
        <dbReference type="Proteomes" id="UP000013840"/>
    </source>
</evidence>
<dbReference type="AlphaFoldDB" id="R3WI10"/>
<keyword evidence="1" id="KW-0472">Membrane</keyword>
<dbReference type="Proteomes" id="UP000013840">
    <property type="component" value="Unassembled WGS sequence"/>
</dbReference>
<reference evidence="2 3" key="1">
    <citation type="submission" date="2013-02" db="EMBL/GenBank/DDBJ databases">
        <title>The Genome Sequence of Enterococcus caccae BAA-1240.</title>
        <authorList>
            <consortium name="The Broad Institute Genome Sequencing Platform"/>
            <consortium name="The Broad Institute Genome Sequencing Center for Infectious Disease"/>
            <person name="Earl A.M."/>
            <person name="Gilmore M.S."/>
            <person name="Lebreton F."/>
            <person name="Walker B."/>
            <person name="Young S.K."/>
            <person name="Zeng Q."/>
            <person name="Gargeya S."/>
            <person name="Fitzgerald M."/>
            <person name="Haas B."/>
            <person name="Abouelleil A."/>
            <person name="Alvarado L."/>
            <person name="Arachchi H.M."/>
            <person name="Berlin A.M."/>
            <person name="Chapman S.B."/>
            <person name="Dewar J."/>
            <person name="Goldberg J."/>
            <person name="Griggs A."/>
            <person name="Gujja S."/>
            <person name="Hansen M."/>
            <person name="Howarth C."/>
            <person name="Imamovic A."/>
            <person name="Larimer J."/>
            <person name="McCowan C."/>
            <person name="Murphy C."/>
            <person name="Neiman D."/>
            <person name="Pearson M."/>
            <person name="Priest M."/>
            <person name="Roberts A."/>
            <person name="Saif S."/>
            <person name="Shea T."/>
            <person name="Sisk P."/>
            <person name="Sykes S."/>
            <person name="Wortman J."/>
            <person name="Nusbaum C."/>
            <person name="Birren B."/>
        </authorList>
    </citation>
    <scope>NUCLEOTIDE SEQUENCE [LARGE SCALE GENOMIC DNA]</scope>
    <source>
        <strain evidence="2 3">ATCC BAA-1240</strain>
    </source>
</reference>
<feature type="transmembrane region" description="Helical" evidence="1">
    <location>
        <begin position="42"/>
        <end position="64"/>
    </location>
</feature>